<feature type="region of interest" description="Disordered" evidence="1">
    <location>
        <begin position="67"/>
        <end position="151"/>
    </location>
</feature>
<evidence type="ECO:0000313" key="3">
    <source>
        <dbReference type="Proteomes" id="UP000240760"/>
    </source>
</evidence>
<dbReference type="AlphaFoldDB" id="A0A2T4C0H0"/>
<keyword evidence="3" id="KW-1185">Reference proteome</keyword>
<feature type="compositionally biased region" description="Basic residues" evidence="1">
    <location>
        <begin position="74"/>
        <end position="86"/>
    </location>
</feature>
<name>A0A2T4C0H0_TRILO</name>
<protein>
    <submittedName>
        <fullName evidence="2">Uncharacterized protein</fullName>
    </submittedName>
</protein>
<sequence>MRWPPTSANPVSARVVVWPKKPGTWLDERPRALEQPCLFLVSKSSPSFLFFAPVRLPYHVVCSHFPPSASTTRGVRRRRPTRRQRKGTPANVGPRAARFPGKGRRCNSPIGAKRSNSREGEGRLHASFPSRSWEAYQQQGPRRDHADVVVS</sequence>
<gene>
    <name evidence="2" type="ORF">M440DRAFT_1267633</name>
</gene>
<accession>A0A2T4C0H0</accession>
<proteinExistence type="predicted"/>
<organism evidence="2 3">
    <name type="scientific">Trichoderma longibrachiatum ATCC 18648</name>
    <dbReference type="NCBI Taxonomy" id="983965"/>
    <lineage>
        <taxon>Eukaryota</taxon>
        <taxon>Fungi</taxon>
        <taxon>Dikarya</taxon>
        <taxon>Ascomycota</taxon>
        <taxon>Pezizomycotina</taxon>
        <taxon>Sordariomycetes</taxon>
        <taxon>Hypocreomycetidae</taxon>
        <taxon>Hypocreales</taxon>
        <taxon>Hypocreaceae</taxon>
        <taxon>Trichoderma</taxon>
    </lineage>
</organism>
<dbReference type="EMBL" id="KZ679134">
    <property type="protein sequence ID" value="PTB75046.1"/>
    <property type="molecule type" value="Genomic_DNA"/>
</dbReference>
<dbReference type="Proteomes" id="UP000240760">
    <property type="component" value="Unassembled WGS sequence"/>
</dbReference>
<feature type="compositionally biased region" description="Basic and acidic residues" evidence="1">
    <location>
        <begin position="141"/>
        <end position="151"/>
    </location>
</feature>
<reference evidence="2 3" key="1">
    <citation type="submission" date="2016-07" db="EMBL/GenBank/DDBJ databases">
        <title>Multiple horizontal gene transfer events from other fungi enriched the ability of initially mycotrophic Trichoderma (Ascomycota) to feed on dead plant biomass.</title>
        <authorList>
            <consortium name="DOE Joint Genome Institute"/>
            <person name="Aerts A."/>
            <person name="Atanasova L."/>
            <person name="Chenthamara K."/>
            <person name="Zhang J."/>
            <person name="Grujic M."/>
            <person name="Henrissat B."/>
            <person name="Kuo A."/>
            <person name="Salamov A."/>
            <person name="Lipzen A."/>
            <person name="Labutti K."/>
            <person name="Barry K."/>
            <person name="Miao Y."/>
            <person name="Rahimi M.J."/>
            <person name="Shen Q."/>
            <person name="Grigoriev I.V."/>
            <person name="Kubicek C.P."/>
            <person name="Druzhinina I.S."/>
        </authorList>
    </citation>
    <scope>NUCLEOTIDE SEQUENCE [LARGE SCALE GENOMIC DNA]</scope>
    <source>
        <strain evidence="2 3">ATCC 18648</strain>
    </source>
</reference>
<evidence type="ECO:0000313" key="2">
    <source>
        <dbReference type="EMBL" id="PTB75046.1"/>
    </source>
</evidence>
<evidence type="ECO:0000256" key="1">
    <source>
        <dbReference type="SAM" id="MobiDB-lite"/>
    </source>
</evidence>